<name>A0A6J8DDF2_MYTCO</name>
<reference evidence="1 2" key="1">
    <citation type="submission" date="2020-06" db="EMBL/GenBank/DDBJ databases">
        <authorList>
            <person name="Li R."/>
            <person name="Bekaert M."/>
        </authorList>
    </citation>
    <scope>NUCLEOTIDE SEQUENCE [LARGE SCALE GENOMIC DNA]</scope>
    <source>
        <strain evidence="2">wild</strain>
    </source>
</reference>
<evidence type="ECO:0000313" key="2">
    <source>
        <dbReference type="Proteomes" id="UP000507470"/>
    </source>
</evidence>
<dbReference type="AlphaFoldDB" id="A0A6J8DDF2"/>
<proteinExistence type="predicted"/>
<keyword evidence="2" id="KW-1185">Reference proteome</keyword>
<sequence length="225" mass="26491">MSTSKLERFLETETPNLHGIKQYTPILLADSKGYQLYNQGNYNTVEKENQWWGDSGYTTDERNINRAMRNFGNIWIYIWLGTCDLTVKERDHKIDIRSTSDSSIIHLGEKFQEIGHFLSGFPEVRYTILKIPHYSIEVYNKSKGHQNYTEYKDNDNILWNQIDTINQEIDSINTGIGSHSPFFSLDLYRNSKYKKGKHRDSCQRHIYNFNFYTDSIHPNTLLSKV</sequence>
<evidence type="ECO:0000313" key="1">
    <source>
        <dbReference type="EMBL" id="CAC5406065.1"/>
    </source>
</evidence>
<dbReference type="Proteomes" id="UP000507470">
    <property type="component" value="Unassembled WGS sequence"/>
</dbReference>
<accession>A0A6J8DDF2</accession>
<dbReference type="EMBL" id="CACVKT020007165">
    <property type="protein sequence ID" value="CAC5406065.1"/>
    <property type="molecule type" value="Genomic_DNA"/>
</dbReference>
<dbReference type="OrthoDB" id="10285924at2759"/>
<organism evidence="1 2">
    <name type="scientific">Mytilus coruscus</name>
    <name type="common">Sea mussel</name>
    <dbReference type="NCBI Taxonomy" id="42192"/>
    <lineage>
        <taxon>Eukaryota</taxon>
        <taxon>Metazoa</taxon>
        <taxon>Spiralia</taxon>
        <taxon>Lophotrochozoa</taxon>
        <taxon>Mollusca</taxon>
        <taxon>Bivalvia</taxon>
        <taxon>Autobranchia</taxon>
        <taxon>Pteriomorphia</taxon>
        <taxon>Mytilida</taxon>
        <taxon>Mytiloidea</taxon>
        <taxon>Mytilidae</taxon>
        <taxon>Mytilinae</taxon>
        <taxon>Mytilus</taxon>
    </lineage>
</organism>
<gene>
    <name evidence="1" type="ORF">MCOR_39678</name>
</gene>
<protein>
    <submittedName>
        <fullName evidence="1">Uncharacterized protein</fullName>
    </submittedName>
</protein>